<accession>A0A7Y9ICK0</accession>
<dbReference type="Proteomes" id="UP000569914">
    <property type="component" value="Unassembled WGS sequence"/>
</dbReference>
<dbReference type="EC" id="4.2.1.75" evidence="4"/>
<evidence type="ECO:0000259" key="3">
    <source>
        <dbReference type="PROSITE" id="PS51755"/>
    </source>
</evidence>
<evidence type="ECO:0000256" key="1">
    <source>
        <dbReference type="ARBA" id="ARBA00023125"/>
    </source>
</evidence>
<dbReference type="GO" id="GO:0006780">
    <property type="term" value="P:uroporphyrinogen III biosynthetic process"/>
    <property type="evidence" value="ECO:0007669"/>
    <property type="project" value="InterPro"/>
</dbReference>
<feature type="DNA-binding region" description="OmpR/PhoB-type" evidence="2">
    <location>
        <begin position="276"/>
        <end position="369"/>
    </location>
</feature>
<keyword evidence="5" id="KW-1185">Reference proteome</keyword>
<keyword evidence="4" id="KW-0456">Lyase</keyword>
<evidence type="ECO:0000313" key="4">
    <source>
        <dbReference type="EMBL" id="NYE74106.1"/>
    </source>
</evidence>
<dbReference type="InterPro" id="IPR001867">
    <property type="entry name" value="OmpR/PhoB-type_DNA-bd"/>
</dbReference>
<protein>
    <submittedName>
        <fullName evidence="4">Uroporphyrinogen-III synthase</fullName>
        <ecNumber evidence="4">4.2.1.75</ecNumber>
    </submittedName>
</protein>
<dbReference type="Gene3D" id="3.40.50.10090">
    <property type="match status" value="2"/>
</dbReference>
<organism evidence="4 5">
    <name type="scientific">Microlunatus parietis</name>
    <dbReference type="NCBI Taxonomy" id="682979"/>
    <lineage>
        <taxon>Bacteria</taxon>
        <taxon>Bacillati</taxon>
        <taxon>Actinomycetota</taxon>
        <taxon>Actinomycetes</taxon>
        <taxon>Propionibacteriales</taxon>
        <taxon>Propionibacteriaceae</taxon>
        <taxon>Microlunatus</taxon>
    </lineage>
</organism>
<dbReference type="GO" id="GO:0004852">
    <property type="term" value="F:uroporphyrinogen-III synthase activity"/>
    <property type="evidence" value="ECO:0007669"/>
    <property type="project" value="UniProtKB-EC"/>
</dbReference>
<dbReference type="InterPro" id="IPR003754">
    <property type="entry name" value="4pyrrol_synth_uPrphyn_synth"/>
</dbReference>
<gene>
    <name evidence="4" type="ORF">BKA15_005435</name>
</gene>
<dbReference type="SUPFAM" id="SSF46894">
    <property type="entry name" value="C-terminal effector domain of the bipartite response regulators"/>
    <property type="match status" value="1"/>
</dbReference>
<dbReference type="InterPro" id="IPR016032">
    <property type="entry name" value="Sig_transdc_resp-reg_C-effctor"/>
</dbReference>
<reference evidence="4 5" key="1">
    <citation type="submission" date="2020-07" db="EMBL/GenBank/DDBJ databases">
        <title>Sequencing the genomes of 1000 actinobacteria strains.</title>
        <authorList>
            <person name="Klenk H.-P."/>
        </authorList>
    </citation>
    <scope>NUCLEOTIDE SEQUENCE [LARGE SCALE GENOMIC DNA]</scope>
    <source>
        <strain evidence="4 5">DSM 22083</strain>
    </source>
</reference>
<evidence type="ECO:0000313" key="5">
    <source>
        <dbReference type="Proteomes" id="UP000569914"/>
    </source>
</evidence>
<dbReference type="InterPro" id="IPR036108">
    <property type="entry name" value="4pyrrol_syn_uPrphyn_synt_sf"/>
</dbReference>
<dbReference type="SUPFAM" id="SSF69618">
    <property type="entry name" value="HemD-like"/>
    <property type="match status" value="1"/>
</dbReference>
<keyword evidence="1 2" id="KW-0238">DNA-binding</keyword>
<dbReference type="PANTHER" id="PTHR40082">
    <property type="entry name" value="BLR5956 PROTEIN"/>
    <property type="match status" value="1"/>
</dbReference>
<dbReference type="InterPro" id="IPR039793">
    <property type="entry name" value="UROS/Hem4"/>
</dbReference>
<dbReference type="Pfam" id="PF02602">
    <property type="entry name" value="HEM4"/>
    <property type="match status" value="1"/>
</dbReference>
<dbReference type="NCBIfam" id="NF005568">
    <property type="entry name" value="PRK07239.1"/>
    <property type="match status" value="1"/>
</dbReference>
<comment type="caution">
    <text evidence="4">The sequence shown here is derived from an EMBL/GenBank/DDBJ whole genome shotgun (WGS) entry which is preliminary data.</text>
</comment>
<feature type="domain" description="OmpR/PhoB-type" evidence="3">
    <location>
        <begin position="276"/>
        <end position="369"/>
    </location>
</feature>
<proteinExistence type="predicted"/>
<name>A0A7Y9ICK0_9ACTN</name>
<dbReference type="Gene3D" id="1.10.10.10">
    <property type="entry name" value="Winged helix-like DNA-binding domain superfamily/Winged helix DNA-binding domain"/>
    <property type="match status" value="1"/>
</dbReference>
<dbReference type="CDD" id="cd00383">
    <property type="entry name" value="trans_reg_C"/>
    <property type="match status" value="1"/>
</dbReference>
<dbReference type="PANTHER" id="PTHR40082:SF1">
    <property type="entry name" value="BLR5956 PROTEIN"/>
    <property type="match status" value="1"/>
</dbReference>
<dbReference type="PROSITE" id="PS51755">
    <property type="entry name" value="OMPR_PHOB"/>
    <property type="match status" value="1"/>
</dbReference>
<sequence>MNATVPALQGFRVGVTSDRRSEDLITALERRGAEVLHAPSLRIAVNESDASLIEDTRRLIAARPEFVLITTGYGMHRWLEVADVAGLGAELIDTLERSRVLARGPKALGAIRAAGLDEASLSDAETTASLVDAVIAAGPGRRVGIQLHGYTDEVQLARLRSASAAVHTVAPYRWAPVSGDDRSQRLIDAVCDRALDALTFTSAPAADATLALARSSGRWSDFLSALRSDVITVAVGPVTAGPLTEAGIDVIMPDRYRMGALIRLVCDRLNRDRVRRYRTLVGDAEVLELRGQTVRVGDRQVRLGPTALALFRRLADAESAVLSREQLVEGLSDQADTHALEVAISRLRRSLGVPDLISTVIKRGYRMNVRRLTAPETACAQELTGS</sequence>
<dbReference type="SMART" id="SM00862">
    <property type="entry name" value="Trans_reg_C"/>
    <property type="match status" value="1"/>
</dbReference>
<dbReference type="Pfam" id="PF00486">
    <property type="entry name" value="Trans_reg_C"/>
    <property type="match status" value="1"/>
</dbReference>
<dbReference type="CDD" id="cd06578">
    <property type="entry name" value="HemD"/>
    <property type="match status" value="1"/>
</dbReference>
<dbReference type="RefSeq" id="WP_179756177.1">
    <property type="nucleotide sequence ID" value="NZ_JACCBU010000001.1"/>
</dbReference>
<dbReference type="InterPro" id="IPR036388">
    <property type="entry name" value="WH-like_DNA-bd_sf"/>
</dbReference>
<dbReference type="AlphaFoldDB" id="A0A7Y9ICK0"/>
<dbReference type="GO" id="GO:0006355">
    <property type="term" value="P:regulation of DNA-templated transcription"/>
    <property type="evidence" value="ECO:0007669"/>
    <property type="project" value="InterPro"/>
</dbReference>
<dbReference type="GO" id="GO:0003677">
    <property type="term" value="F:DNA binding"/>
    <property type="evidence" value="ECO:0007669"/>
    <property type="project" value="UniProtKB-UniRule"/>
</dbReference>
<evidence type="ECO:0000256" key="2">
    <source>
        <dbReference type="PROSITE-ProRule" id="PRU01091"/>
    </source>
</evidence>
<dbReference type="EMBL" id="JACCBU010000001">
    <property type="protein sequence ID" value="NYE74106.1"/>
    <property type="molecule type" value="Genomic_DNA"/>
</dbReference>
<dbReference type="GO" id="GO:0000160">
    <property type="term" value="P:phosphorelay signal transduction system"/>
    <property type="evidence" value="ECO:0007669"/>
    <property type="project" value="InterPro"/>
</dbReference>